<keyword evidence="9" id="KW-1185">Reference proteome</keyword>
<keyword evidence="6" id="KW-0732">Signal</keyword>
<reference evidence="8 9" key="1">
    <citation type="journal article" date="2022" name="Cell">
        <title>Repeat-based holocentromeres influence genome architecture and karyotype evolution.</title>
        <authorList>
            <person name="Hofstatter P.G."/>
            <person name="Thangavel G."/>
            <person name="Lux T."/>
            <person name="Neumann P."/>
            <person name="Vondrak T."/>
            <person name="Novak P."/>
            <person name="Zhang M."/>
            <person name="Costa L."/>
            <person name="Castellani M."/>
            <person name="Scott A."/>
            <person name="Toegelov H."/>
            <person name="Fuchs J."/>
            <person name="Mata-Sucre Y."/>
            <person name="Dias Y."/>
            <person name="Vanzela A.L.L."/>
            <person name="Huettel B."/>
            <person name="Almeida C.C.S."/>
            <person name="Simkova H."/>
            <person name="Souza G."/>
            <person name="Pedrosa-Harand A."/>
            <person name="Macas J."/>
            <person name="Mayer K.F.X."/>
            <person name="Houben A."/>
            <person name="Marques A."/>
        </authorList>
    </citation>
    <scope>NUCLEOTIDE SEQUENCE [LARGE SCALE GENOMIC DNA]</scope>
    <source>
        <strain evidence="8">RhyTen1mFocal</strain>
    </source>
</reference>
<evidence type="ECO:0000313" key="8">
    <source>
        <dbReference type="EMBL" id="KAJ3686234.1"/>
    </source>
</evidence>
<dbReference type="EMBL" id="JAMRDG010000002">
    <property type="protein sequence ID" value="KAJ3686234.1"/>
    <property type="molecule type" value="Genomic_DNA"/>
</dbReference>
<comment type="catalytic activity">
    <reaction evidence="5">
        <text>L-seryl-[protein] + ATP = O-phospho-L-seryl-[protein] + ADP + H(+)</text>
        <dbReference type="Rhea" id="RHEA:17989"/>
        <dbReference type="Rhea" id="RHEA-COMP:9863"/>
        <dbReference type="Rhea" id="RHEA-COMP:11604"/>
        <dbReference type="ChEBI" id="CHEBI:15378"/>
        <dbReference type="ChEBI" id="CHEBI:29999"/>
        <dbReference type="ChEBI" id="CHEBI:30616"/>
        <dbReference type="ChEBI" id="CHEBI:83421"/>
        <dbReference type="ChEBI" id="CHEBI:456216"/>
        <dbReference type="EC" id="2.7.11.1"/>
    </reaction>
</comment>
<evidence type="ECO:0000256" key="2">
    <source>
        <dbReference type="ARBA" id="ARBA00012513"/>
    </source>
</evidence>
<evidence type="ECO:0000256" key="4">
    <source>
        <dbReference type="ARBA" id="ARBA00047899"/>
    </source>
</evidence>
<feature type="domain" description="Bulb-type lectin" evidence="7">
    <location>
        <begin position="27"/>
        <end position="137"/>
    </location>
</feature>
<evidence type="ECO:0000256" key="3">
    <source>
        <dbReference type="ARBA" id="ARBA00023170"/>
    </source>
</evidence>
<evidence type="ECO:0000259" key="7">
    <source>
        <dbReference type="PROSITE" id="PS50927"/>
    </source>
</evidence>
<dbReference type="InterPro" id="IPR001480">
    <property type="entry name" value="Bulb-type_lectin_dom"/>
</dbReference>
<accession>A0AAD5WDC7</accession>
<comment type="caution">
    <text evidence="8">The sequence shown here is derived from an EMBL/GenBank/DDBJ whole genome shotgun (WGS) entry which is preliminary data.</text>
</comment>
<name>A0AAD5WDC7_9POAL</name>
<evidence type="ECO:0000256" key="1">
    <source>
        <dbReference type="ARBA" id="ARBA00004479"/>
    </source>
</evidence>
<dbReference type="GO" id="GO:0004674">
    <property type="term" value="F:protein serine/threonine kinase activity"/>
    <property type="evidence" value="ECO:0007669"/>
    <property type="project" value="UniProtKB-EC"/>
</dbReference>
<dbReference type="SMART" id="SM00108">
    <property type="entry name" value="B_lectin"/>
    <property type="match status" value="1"/>
</dbReference>
<dbReference type="InterPro" id="IPR036426">
    <property type="entry name" value="Bulb-type_lectin_dom_sf"/>
</dbReference>
<dbReference type="SUPFAM" id="SSF51110">
    <property type="entry name" value="alpha-D-mannose-specific plant lectins"/>
    <property type="match status" value="1"/>
</dbReference>
<dbReference type="AlphaFoldDB" id="A0AAD5WDC7"/>
<keyword evidence="3" id="KW-0675">Receptor</keyword>
<protein>
    <recommendedName>
        <fullName evidence="2">non-specific serine/threonine protein kinase</fullName>
        <ecNumber evidence="2">2.7.11.1</ecNumber>
    </recommendedName>
</protein>
<dbReference type="PROSITE" id="PS50927">
    <property type="entry name" value="BULB_LECTIN"/>
    <property type="match status" value="1"/>
</dbReference>
<dbReference type="Proteomes" id="UP001210211">
    <property type="component" value="Unassembled WGS sequence"/>
</dbReference>
<comment type="catalytic activity">
    <reaction evidence="4">
        <text>L-threonyl-[protein] + ATP = O-phospho-L-threonyl-[protein] + ADP + H(+)</text>
        <dbReference type="Rhea" id="RHEA:46608"/>
        <dbReference type="Rhea" id="RHEA-COMP:11060"/>
        <dbReference type="Rhea" id="RHEA-COMP:11605"/>
        <dbReference type="ChEBI" id="CHEBI:15378"/>
        <dbReference type="ChEBI" id="CHEBI:30013"/>
        <dbReference type="ChEBI" id="CHEBI:30616"/>
        <dbReference type="ChEBI" id="CHEBI:61977"/>
        <dbReference type="ChEBI" id="CHEBI:456216"/>
        <dbReference type="EC" id="2.7.11.1"/>
    </reaction>
</comment>
<evidence type="ECO:0000313" key="9">
    <source>
        <dbReference type="Proteomes" id="UP001210211"/>
    </source>
</evidence>
<sequence length="158" mass="16914">MASPSLLTSTLLLLATFAFFAPSCFSDDVMYSGDIVSYGDILSYGNYVLTFRYDCRLVLYDNGQEVWLSSVHSPTALGCDVIFHTNGDLAVYEGGTGIRQWHSDSGGQEGKYVLVLQHDRNLVIYGGAIWGAGTNTVGTASVVISGNSTKPAKVGGWV</sequence>
<evidence type="ECO:0000256" key="5">
    <source>
        <dbReference type="ARBA" id="ARBA00048679"/>
    </source>
</evidence>
<dbReference type="EC" id="2.7.11.1" evidence="2"/>
<organism evidence="8 9">
    <name type="scientific">Rhynchospora tenuis</name>
    <dbReference type="NCBI Taxonomy" id="198213"/>
    <lineage>
        <taxon>Eukaryota</taxon>
        <taxon>Viridiplantae</taxon>
        <taxon>Streptophyta</taxon>
        <taxon>Embryophyta</taxon>
        <taxon>Tracheophyta</taxon>
        <taxon>Spermatophyta</taxon>
        <taxon>Magnoliopsida</taxon>
        <taxon>Liliopsida</taxon>
        <taxon>Poales</taxon>
        <taxon>Cyperaceae</taxon>
        <taxon>Cyperoideae</taxon>
        <taxon>Rhynchosporeae</taxon>
        <taxon>Rhynchospora</taxon>
    </lineage>
</organism>
<feature type="signal peptide" evidence="6">
    <location>
        <begin position="1"/>
        <end position="26"/>
    </location>
</feature>
<evidence type="ECO:0000256" key="6">
    <source>
        <dbReference type="SAM" id="SignalP"/>
    </source>
</evidence>
<dbReference type="GO" id="GO:0051707">
    <property type="term" value="P:response to other organism"/>
    <property type="evidence" value="ECO:0007669"/>
    <property type="project" value="UniProtKB-ARBA"/>
</dbReference>
<dbReference type="Gene3D" id="2.90.10.10">
    <property type="entry name" value="Bulb-type lectin domain"/>
    <property type="match status" value="1"/>
</dbReference>
<dbReference type="GO" id="GO:0016020">
    <property type="term" value="C:membrane"/>
    <property type="evidence" value="ECO:0007669"/>
    <property type="project" value="UniProtKB-SubCell"/>
</dbReference>
<gene>
    <name evidence="8" type="ORF">LUZ61_015398</name>
</gene>
<feature type="chain" id="PRO_5042225894" description="non-specific serine/threonine protein kinase" evidence="6">
    <location>
        <begin position="27"/>
        <end position="158"/>
    </location>
</feature>
<proteinExistence type="predicted"/>
<comment type="subcellular location">
    <subcellularLocation>
        <location evidence="1">Membrane</location>
        <topology evidence="1">Single-pass type I membrane protein</topology>
    </subcellularLocation>
</comment>